<organism evidence="2 3">
    <name type="scientific">Streptococcus pluranimalium</name>
    <dbReference type="NCBI Taxonomy" id="82348"/>
    <lineage>
        <taxon>Bacteria</taxon>
        <taxon>Bacillati</taxon>
        <taxon>Bacillota</taxon>
        <taxon>Bacilli</taxon>
        <taxon>Lactobacillales</taxon>
        <taxon>Streptococcaceae</taxon>
        <taxon>Streptococcus</taxon>
    </lineage>
</organism>
<accession>A0A345VN87</accession>
<sequence length="134" mass="15675">MTETQELVAEIEELTAKRNRLLAQIKEAEQWESVAWDSYHALADYINATEKKRKIAQNYWDSSQREITYQFGFVADQANKVKKVLSKKRFDLLETEIDTLMKEIRELADVLGIDFDELPLNFPFFALPAETLEK</sequence>
<keyword evidence="1" id="KW-0175">Coiled coil</keyword>
<dbReference type="EMBL" id="CP022601">
    <property type="protein sequence ID" value="AXJ14189.1"/>
    <property type="molecule type" value="Genomic_DNA"/>
</dbReference>
<dbReference type="AlphaFoldDB" id="A0A345VN87"/>
<feature type="coiled-coil region" evidence="1">
    <location>
        <begin position="4"/>
        <end position="31"/>
    </location>
</feature>
<dbReference type="Proteomes" id="UP000255411">
    <property type="component" value="Chromosome"/>
</dbReference>
<evidence type="ECO:0000256" key="1">
    <source>
        <dbReference type="SAM" id="Coils"/>
    </source>
</evidence>
<dbReference type="RefSeq" id="WP_115131088.1">
    <property type="nucleotide sequence ID" value="NZ_CP022601.1"/>
</dbReference>
<evidence type="ECO:0000313" key="2">
    <source>
        <dbReference type="EMBL" id="AXJ14189.1"/>
    </source>
</evidence>
<protein>
    <submittedName>
        <fullName evidence="2">Uncharacterized protein</fullName>
    </submittedName>
</protein>
<evidence type="ECO:0000313" key="3">
    <source>
        <dbReference type="Proteomes" id="UP000255411"/>
    </source>
</evidence>
<gene>
    <name evidence="2" type="ORF">Sp14A_23070</name>
</gene>
<proteinExistence type="predicted"/>
<reference evidence="2 3" key="1">
    <citation type="submission" date="2017-07" db="EMBL/GenBank/DDBJ databases">
        <title>Streptococcus pluranimalium as cause of bovine abortion.</title>
        <authorList>
            <person name="Rodriguez Campos S."/>
            <person name="Gobeli Brawand S."/>
            <person name="Brodard I."/>
            <person name="Rychener L."/>
            <person name="Perreten V."/>
        </authorList>
    </citation>
    <scope>NUCLEOTIDE SEQUENCE [LARGE SCALE GENOMIC DNA]</scope>
    <source>
        <strain evidence="2 3">14A0014</strain>
    </source>
</reference>
<name>A0A345VN87_9STRE</name>